<gene>
    <name evidence="2" type="ORF">OSB52_10985</name>
</gene>
<name>A0A9X3I4D8_9ACTN</name>
<keyword evidence="3" id="KW-1185">Reference proteome</keyword>
<dbReference type="RefSeq" id="WP_235723498.1">
    <property type="nucleotide sequence ID" value="NZ_JAPKFM010000009.1"/>
</dbReference>
<proteinExistence type="predicted"/>
<protein>
    <submittedName>
        <fullName evidence="2">Uncharacterized protein</fullName>
    </submittedName>
</protein>
<dbReference type="EMBL" id="JAPKFM010000009">
    <property type="protein sequence ID" value="MCX2964617.1"/>
    <property type="molecule type" value="Genomic_DNA"/>
</dbReference>
<organism evidence="2 3">
    <name type="scientific">Gordonia aquimaris</name>
    <dbReference type="NCBI Taxonomy" id="2984863"/>
    <lineage>
        <taxon>Bacteria</taxon>
        <taxon>Bacillati</taxon>
        <taxon>Actinomycetota</taxon>
        <taxon>Actinomycetes</taxon>
        <taxon>Mycobacteriales</taxon>
        <taxon>Gordoniaceae</taxon>
        <taxon>Gordonia</taxon>
    </lineage>
</organism>
<evidence type="ECO:0000256" key="1">
    <source>
        <dbReference type="SAM" id="Phobius"/>
    </source>
</evidence>
<accession>A0A9X3I4D8</accession>
<dbReference type="Proteomes" id="UP001143347">
    <property type="component" value="Unassembled WGS sequence"/>
</dbReference>
<keyword evidence="1" id="KW-1133">Transmembrane helix</keyword>
<keyword evidence="1" id="KW-0812">Transmembrane</keyword>
<reference evidence="2" key="1">
    <citation type="submission" date="2022-10" db="EMBL/GenBank/DDBJ databases">
        <title>WGS of marine actinomycetes from Thailand.</title>
        <authorList>
            <person name="Thawai C."/>
        </authorList>
    </citation>
    <scope>NUCLEOTIDE SEQUENCE</scope>
    <source>
        <strain evidence="2">SW21</strain>
    </source>
</reference>
<sequence>MAVDPAKRQAVSEVVRQHPGMAVAAVSPAIVVFAVLWLVLGFWPALIIGLVAGGAGYYFLTRQR</sequence>
<evidence type="ECO:0000313" key="2">
    <source>
        <dbReference type="EMBL" id="MCX2964617.1"/>
    </source>
</evidence>
<feature type="transmembrane region" description="Helical" evidence="1">
    <location>
        <begin position="43"/>
        <end position="60"/>
    </location>
</feature>
<evidence type="ECO:0000313" key="3">
    <source>
        <dbReference type="Proteomes" id="UP001143347"/>
    </source>
</evidence>
<dbReference type="AlphaFoldDB" id="A0A9X3I4D8"/>
<keyword evidence="1" id="KW-0472">Membrane</keyword>
<comment type="caution">
    <text evidence="2">The sequence shown here is derived from an EMBL/GenBank/DDBJ whole genome shotgun (WGS) entry which is preliminary data.</text>
</comment>
<feature type="transmembrane region" description="Helical" evidence="1">
    <location>
        <begin position="20"/>
        <end position="37"/>
    </location>
</feature>